<feature type="region of interest" description="Disordered" evidence="1">
    <location>
        <begin position="293"/>
        <end position="319"/>
    </location>
</feature>
<dbReference type="InterPro" id="IPR045175">
    <property type="entry name" value="M28_fam"/>
</dbReference>
<evidence type="ECO:0000313" key="4">
    <source>
        <dbReference type="EMBL" id="TWU45129.1"/>
    </source>
</evidence>
<dbReference type="AlphaFoldDB" id="A0A5C6ED39"/>
<dbReference type="InterPro" id="IPR046450">
    <property type="entry name" value="PA_dom_sf"/>
</dbReference>
<dbReference type="EMBL" id="SJPY01000001">
    <property type="protein sequence ID" value="TWU45129.1"/>
    <property type="molecule type" value="Genomic_DNA"/>
</dbReference>
<dbReference type="Gene3D" id="3.50.30.30">
    <property type="match status" value="1"/>
</dbReference>
<proteinExistence type="predicted"/>
<dbReference type="PANTHER" id="PTHR12147:SF26">
    <property type="entry name" value="PEPTIDASE M28 DOMAIN-CONTAINING PROTEIN"/>
    <property type="match status" value="1"/>
</dbReference>
<accession>A0A5C6ED39</accession>
<feature type="domain" description="PDZ" evidence="3">
    <location>
        <begin position="607"/>
        <end position="671"/>
    </location>
</feature>
<evidence type="ECO:0000256" key="2">
    <source>
        <dbReference type="SAM" id="SignalP"/>
    </source>
</evidence>
<keyword evidence="5" id="KW-1185">Reference proteome</keyword>
<dbReference type="SUPFAM" id="SSF50156">
    <property type="entry name" value="PDZ domain-like"/>
    <property type="match status" value="1"/>
</dbReference>
<dbReference type="EC" id="3.4.11.6" evidence="4"/>
<dbReference type="InterPro" id="IPR036034">
    <property type="entry name" value="PDZ_sf"/>
</dbReference>
<dbReference type="InterPro" id="IPR001478">
    <property type="entry name" value="PDZ"/>
</dbReference>
<dbReference type="Pfam" id="PF04389">
    <property type="entry name" value="Peptidase_M28"/>
    <property type="match status" value="1"/>
</dbReference>
<evidence type="ECO:0000313" key="5">
    <source>
        <dbReference type="Proteomes" id="UP000315471"/>
    </source>
</evidence>
<dbReference type="GO" id="GO:0006508">
    <property type="term" value="P:proteolysis"/>
    <property type="evidence" value="ECO:0007669"/>
    <property type="project" value="InterPro"/>
</dbReference>
<keyword evidence="4" id="KW-0031">Aminopeptidase</keyword>
<dbReference type="RefSeq" id="WP_197170744.1">
    <property type="nucleotide sequence ID" value="NZ_SJPY01000001.1"/>
</dbReference>
<dbReference type="GO" id="GO:0008235">
    <property type="term" value="F:metalloexopeptidase activity"/>
    <property type="evidence" value="ECO:0007669"/>
    <property type="project" value="InterPro"/>
</dbReference>
<dbReference type="Gene3D" id="2.30.42.10">
    <property type="match status" value="1"/>
</dbReference>
<dbReference type="InterPro" id="IPR007484">
    <property type="entry name" value="Peptidase_M28"/>
</dbReference>
<evidence type="ECO:0000259" key="3">
    <source>
        <dbReference type="PROSITE" id="PS50106"/>
    </source>
</evidence>
<feature type="chain" id="PRO_5022834999" evidence="2">
    <location>
        <begin position="19"/>
        <end position="698"/>
    </location>
</feature>
<dbReference type="InterPro" id="IPR003137">
    <property type="entry name" value="PA_domain"/>
</dbReference>
<keyword evidence="4" id="KW-0645">Protease</keyword>
<sequence length="698" mass="76814" precursor="true">MRTIVFCLLILQISFASAERPLSAKPELSWQLRQRADLEYLASEELRGRGVQDESIDLAAEFIANRFTEIGLNTALFDGQPFQTLEVPIGARAGAVEENFVRLQIDSPNITNLDITESLNSGMNPLAIGSSKGKASGELAFVGYGITAPNLNYDDYANLNVRGKVVIVLRKEPGANDPESCFDGVNSTDHAFFQTKIKNAIRHGAVAVLLVNDPDSIAKNVLAAEDQLQRESARVEQLKQQLADLPKGAVNLHEHLLKRIEQATAIREGRLHERRISERGVLAVGEAGGSTVTVAIERDDDSKQTQDSKRTQDSKQTKSIPVISIARDTVDRLLTQTMNMTVAEIEAKIDDKIGDNYPPQSSLLDGVHVDISVELKAANSRTSNVIAELPGRGLLANETIVLGAHYDHVGMGGYASLAPGTVAVHNGADDNASGTVAMMAAAKLVTEQLREVESHRRVVFIAFTAEERGLLGSKHYVRYPRFSLESTIAMINLDMVGRLRDNELTVYGTGSGSDLESMVDQTNERYRFQLNKVATGYGPSDHQSFYEAGIPVLFFFTGLHNDYHRPSDDFSKIDYGGLTRITDMVCDVACQLAMQSERPTYAETEKRVTIRRQLTVFMGVQLIEQDDHVVIAAVSPDGPAEEAGLRAGDRFDRLGKQVMKTQTDLMDALRRYNPGDDVKVRVTRQTERIEATVRLEAK</sequence>
<reference evidence="4 5" key="1">
    <citation type="submission" date="2019-02" db="EMBL/GenBank/DDBJ databases">
        <title>Deep-cultivation of Planctomycetes and their phenomic and genomic characterization uncovers novel biology.</title>
        <authorList>
            <person name="Wiegand S."/>
            <person name="Jogler M."/>
            <person name="Boedeker C."/>
            <person name="Pinto D."/>
            <person name="Vollmers J."/>
            <person name="Rivas-Marin E."/>
            <person name="Kohn T."/>
            <person name="Peeters S.H."/>
            <person name="Heuer A."/>
            <person name="Rast P."/>
            <person name="Oberbeckmann S."/>
            <person name="Bunk B."/>
            <person name="Jeske O."/>
            <person name="Meyerdierks A."/>
            <person name="Storesund J.E."/>
            <person name="Kallscheuer N."/>
            <person name="Luecker S."/>
            <person name="Lage O.M."/>
            <person name="Pohl T."/>
            <person name="Merkel B.J."/>
            <person name="Hornburger P."/>
            <person name="Mueller R.-W."/>
            <person name="Bruemmer F."/>
            <person name="Labrenz M."/>
            <person name="Spormann A.M."/>
            <person name="Op Den Camp H."/>
            <person name="Overmann J."/>
            <person name="Amann R."/>
            <person name="Jetten M.S.M."/>
            <person name="Mascher T."/>
            <person name="Medema M.H."/>
            <person name="Devos D.P."/>
            <person name="Kaster A.-K."/>
            <person name="Ovreas L."/>
            <person name="Rohde M."/>
            <person name="Galperin M.Y."/>
            <person name="Jogler C."/>
        </authorList>
    </citation>
    <scope>NUCLEOTIDE SEQUENCE [LARGE SCALE GENOMIC DNA]</scope>
    <source>
        <strain evidence="4 5">Q31b</strain>
    </source>
</reference>
<dbReference type="SMART" id="SM00228">
    <property type="entry name" value="PDZ"/>
    <property type="match status" value="1"/>
</dbReference>
<dbReference type="PANTHER" id="PTHR12147">
    <property type="entry name" value="METALLOPEPTIDASE M28 FAMILY MEMBER"/>
    <property type="match status" value="1"/>
</dbReference>
<feature type="compositionally biased region" description="Basic and acidic residues" evidence="1">
    <location>
        <begin position="296"/>
        <end position="316"/>
    </location>
</feature>
<dbReference type="SUPFAM" id="SSF52025">
    <property type="entry name" value="PA domain"/>
    <property type="match status" value="1"/>
</dbReference>
<dbReference type="SUPFAM" id="SSF53187">
    <property type="entry name" value="Zn-dependent exopeptidases"/>
    <property type="match status" value="1"/>
</dbReference>
<gene>
    <name evidence="4" type="primary">ywaD</name>
    <name evidence="4" type="ORF">Q31b_03000</name>
</gene>
<dbReference type="GO" id="GO:0004177">
    <property type="term" value="F:aminopeptidase activity"/>
    <property type="evidence" value="ECO:0007669"/>
    <property type="project" value="UniProtKB-KW"/>
</dbReference>
<feature type="signal peptide" evidence="2">
    <location>
        <begin position="1"/>
        <end position="18"/>
    </location>
</feature>
<comment type="caution">
    <text evidence="4">The sequence shown here is derived from an EMBL/GenBank/DDBJ whole genome shotgun (WGS) entry which is preliminary data.</text>
</comment>
<dbReference type="Proteomes" id="UP000315471">
    <property type="component" value="Unassembled WGS sequence"/>
</dbReference>
<name>A0A5C6ED39_9BACT</name>
<protein>
    <submittedName>
        <fullName evidence="4">Aminopeptidase YwaD</fullName>
        <ecNumber evidence="4">3.4.11.6</ecNumber>
    </submittedName>
</protein>
<dbReference type="Pfam" id="PF02225">
    <property type="entry name" value="PA"/>
    <property type="match status" value="1"/>
</dbReference>
<dbReference type="Pfam" id="PF13180">
    <property type="entry name" value="PDZ_2"/>
    <property type="match status" value="1"/>
</dbReference>
<evidence type="ECO:0000256" key="1">
    <source>
        <dbReference type="SAM" id="MobiDB-lite"/>
    </source>
</evidence>
<organism evidence="4 5">
    <name type="scientific">Novipirellula aureliae</name>
    <dbReference type="NCBI Taxonomy" id="2527966"/>
    <lineage>
        <taxon>Bacteria</taxon>
        <taxon>Pseudomonadati</taxon>
        <taxon>Planctomycetota</taxon>
        <taxon>Planctomycetia</taxon>
        <taxon>Pirellulales</taxon>
        <taxon>Pirellulaceae</taxon>
        <taxon>Novipirellula</taxon>
    </lineage>
</organism>
<keyword evidence="2" id="KW-0732">Signal</keyword>
<dbReference type="Gene3D" id="3.40.630.10">
    <property type="entry name" value="Zn peptidases"/>
    <property type="match status" value="1"/>
</dbReference>
<keyword evidence="4" id="KW-0378">Hydrolase</keyword>
<dbReference type="PROSITE" id="PS50106">
    <property type="entry name" value="PDZ"/>
    <property type="match status" value="1"/>
</dbReference>